<dbReference type="PANTHER" id="PTHR34975:SF2">
    <property type="entry name" value="SPORE GERMINATION PROTEIN A2"/>
    <property type="match status" value="1"/>
</dbReference>
<gene>
    <name evidence="9" type="ordered locus">Ccel_3011</name>
</gene>
<dbReference type="eggNOG" id="COG0531">
    <property type="taxonomic scope" value="Bacteria"/>
</dbReference>
<dbReference type="NCBIfam" id="TIGR00912">
    <property type="entry name" value="2A0309"/>
    <property type="match status" value="1"/>
</dbReference>
<dbReference type="EMBL" id="CP001348">
    <property type="protein sequence ID" value="ACL77305.1"/>
    <property type="molecule type" value="Genomic_DNA"/>
</dbReference>
<evidence type="ECO:0000256" key="8">
    <source>
        <dbReference type="SAM" id="Phobius"/>
    </source>
</evidence>
<feature type="transmembrane region" description="Helical" evidence="8">
    <location>
        <begin position="213"/>
        <end position="246"/>
    </location>
</feature>
<evidence type="ECO:0000256" key="7">
    <source>
        <dbReference type="ARBA" id="ARBA00023136"/>
    </source>
</evidence>
<dbReference type="AlphaFoldDB" id="B8I8X3"/>
<dbReference type="KEGG" id="cce:Ccel_3011"/>
<comment type="similarity">
    <text evidence="2">Belongs to the amino acid-polyamine-organocation (APC) superfamily. Spore germination protein (SGP) (TC 2.A.3.9) family.</text>
</comment>
<dbReference type="RefSeq" id="WP_015926364.1">
    <property type="nucleotide sequence ID" value="NC_011898.1"/>
</dbReference>
<protein>
    <submittedName>
        <fullName evidence="9">Spore germination protein</fullName>
    </submittedName>
</protein>
<evidence type="ECO:0000313" key="10">
    <source>
        <dbReference type="Proteomes" id="UP000001349"/>
    </source>
</evidence>
<dbReference type="GO" id="GO:0009847">
    <property type="term" value="P:spore germination"/>
    <property type="evidence" value="ECO:0007669"/>
    <property type="project" value="InterPro"/>
</dbReference>
<evidence type="ECO:0000256" key="3">
    <source>
        <dbReference type="ARBA" id="ARBA00022448"/>
    </source>
</evidence>
<accession>B8I8X3</accession>
<feature type="transmembrane region" description="Helical" evidence="8">
    <location>
        <begin position="266"/>
        <end position="291"/>
    </location>
</feature>
<dbReference type="Proteomes" id="UP000001349">
    <property type="component" value="Chromosome"/>
</dbReference>
<dbReference type="STRING" id="394503.Ccel_3011"/>
<evidence type="ECO:0000256" key="1">
    <source>
        <dbReference type="ARBA" id="ARBA00004141"/>
    </source>
</evidence>
<dbReference type="HOGENOM" id="CLU_047547_1_1_9"/>
<evidence type="ECO:0000256" key="6">
    <source>
        <dbReference type="ARBA" id="ARBA00022989"/>
    </source>
</evidence>
<sequence length="368" mass="41440" precursor="true">MSKELITQKQASAIMIMFALGSTLVLGAGGAAKNDVWIAILISLLMSVPIMLLYCKIQMSYPNKNIYEIFDNAFGKVIGKIMSLMFIWYSFHLGSLVIRNFTEFIVNVSLPKTPQNIVGLFMVFLCIWAVKSGIEVISRWTAIMFPVTLFVVFVVTILFVPLFNFTNLKPVLYYGMGPVINTAFSVFAFPFAETVIFLAVLGNLREQRGVYKVYFFSLLISGISTLMVSVRTLLTLGVPNISVIFFPTYASVRLIDIGDFLQRIEITVAMVFLFAGFIKISICLYSTSIGIAHLMGLSSYRQVVAVLGLAMSVLSIVVYSNTLEMFDWSDNFYKYYAFIFQVILPVITFIAIEARKIYSRKKKLQHSN</sequence>
<feature type="transmembrane region" description="Helical" evidence="8">
    <location>
        <begin position="183"/>
        <end position="201"/>
    </location>
</feature>
<dbReference type="Gene3D" id="1.20.1740.10">
    <property type="entry name" value="Amino acid/polyamine transporter I"/>
    <property type="match status" value="1"/>
</dbReference>
<evidence type="ECO:0000256" key="5">
    <source>
        <dbReference type="ARBA" id="ARBA00022692"/>
    </source>
</evidence>
<feature type="transmembrane region" description="Helical" evidence="8">
    <location>
        <begin position="12"/>
        <end position="30"/>
    </location>
</feature>
<feature type="transmembrane region" description="Helical" evidence="8">
    <location>
        <begin position="36"/>
        <end position="57"/>
    </location>
</feature>
<keyword evidence="5 8" id="KW-0812">Transmembrane</keyword>
<dbReference type="PANTHER" id="PTHR34975">
    <property type="entry name" value="SPORE GERMINATION PROTEIN A2"/>
    <property type="match status" value="1"/>
</dbReference>
<dbReference type="GO" id="GO:0016020">
    <property type="term" value="C:membrane"/>
    <property type="evidence" value="ECO:0007669"/>
    <property type="project" value="UniProtKB-SubCell"/>
</dbReference>
<organism evidence="9 10">
    <name type="scientific">Ruminiclostridium cellulolyticum (strain ATCC 35319 / DSM 5812 / JCM 6584 / H10)</name>
    <name type="common">Clostridium cellulolyticum</name>
    <dbReference type="NCBI Taxonomy" id="394503"/>
    <lineage>
        <taxon>Bacteria</taxon>
        <taxon>Bacillati</taxon>
        <taxon>Bacillota</taxon>
        <taxon>Clostridia</taxon>
        <taxon>Eubacteriales</taxon>
        <taxon>Oscillospiraceae</taxon>
        <taxon>Ruminiclostridium</taxon>
    </lineage>
</organism>
<comment type="subcellular location">
    <subcellularLocation>
        <location evidence="1">Membrane</location>
        <topology evidence="1">Multi-pass membrane protein</topology>
    </subcellularLocation>
</comment>
<feature type="transmembrane region" description="Helical" evidence="8">
    <location>
        <begin position="113"/>
        <end position="130"/>
    </location>
</feature>
<name>B8I8X3_RUMCH</name>
<keyword evidence="7 8" id="KW-0472">Membrane</keyword>
<feature type="transmembrane region" description="Helical" evidence="8">
    <location>
        <begin position="77"/>
        <end position="101"/>
    </location>
</feature>
<evidence type="ECO:0000313" key="9">
    <source>
        <dbReference type="EMBL" id="ACL77305.1"/>
    </source>
</evidence>
<evidence type="ECO:0000256" key="2">
    <source>
        <dbReference type="ARBA" id="ARBA00007998"/>
    </source>
</evidence>
<evidence type="ECO:0000256" key="4">
    <source>
        <dbReference type="ARBA" id="ARBA00022544"/>
    </source>
</evidence>
<keyword evidence="6 8" id="KW-1133">Transmembrane helix</keyword>
<proteinExistence type="inferred from homology"/>
<keyword evidence="10" id="KW-1185">Reference proteome</keyword>
<dbReference type="InterPro" id="IPR004761">
    <property type="entry name" value="Spore_GerAB"/>
</dbReference>
<dbReference type="Pfam" id="PF03845">
    <property type="entry name" value="Spore_permease"/>
    <property type="match status" value="1"/>
</dbReference>
<dbReference type="OrthoDB" id="1675410at2"/>
<feature type="transmembrane region" description="Helical" evidence="8">
    <location>
        <begin position="142"/>
        <end position="163"/>
    </location>
</feature>
<feature type="transmembrane region" description="Helical" evidence="8">
    <location>
        <begin position="335"/>
        <end position="354"/>
    </location>
</feature>
<reference evidence="9 10" key="1">
    <citation type="submission" date="2009-01" db="EMBL/GenBank/DDBJ databases">
        <title>Complete sequence of Clostridium cellulolyticum H10.</title>
        <authorList>
            <consortium name="US DOE Joint Genome Institute"/>
            <person name="Lucas S."/>
            <person name="Copeland A."/>
            <person name="Lapidus A."/>
            <person name="Glavina del Rio T."/>
            <person name="Dalin E."/>
            <person name="Tice H."/>
            <person name="Bruce D."/>
            <person name="Goodwin L."/>
            <person name="Pitluck S."/>
            <person name="Chertkov O."/>
            <person name="Saunders E."/>
            <person name="Brettin T."/>
            <person name="Detter J.C."/>
            <person name="Han C."/>
            <person name="Larimer F."/>
            <person name="Land M."/>
            <person name="Hauser L."/>
            <person name="Kyrpides N."/>
            <person name="Ivanova N."/>
            <person name="Zhou J."/>
            <person name="Richardson P."/>
        </authorList>
    </citation>
    <scope>NUCLEOTIDE SEQUENCE [LARGE SCALE GENOMIC DNA]</scope>
    <source>
        <strain evidence="10">ATCC 35319 / DSM 5812 / JCM 6584 / H10</strain>
    </source>
</reference>
<keyword evidence="4" id="KW-0309">Germination</keyword>
<keyword evidence="3" id="KW-0813">Transport</keyword>
<feature type="transmembrane region" description="Helical" evidence="8">
    <location>
        <begin position="303"/>
        <end position="323"/>
    </location>
</feature>